<dbReference type="GO" id="GO:0004519">
    <property type="term" value="F:endonuclease activity"/>
    <property type="evidence" value="ECO:0007669"/>
    <property type="project" value="UniProtKB-KW"/>
</dbReference>
<dbReference type="InterPro" id="IPR012296">
    <property type="entry name" value="Nuclease_put_TT1808"/>
</dbReference>
<dbReference type="PANTHER" id="PTHR34107:SF7">
    <property type="entry name" value="SLR2092 PROTEIN"/>
    <property type="match status" value="1"/>
</dbReference>
<dbReference type="Gene3D" id="3.90.1570.10">
    <property type="entry name" value="tt1808, chain A"/>
    <property type="match status" value="1"/>
</dbReference>
<sequence>MTSMQVKSDLTPLTVDLSSLMSQARMTEEQFYAFCQSNRDLRIERTAAGKVIVMPPAFSDTGNRNLKIAQQVANWSDQNGTGEVFDSSSGFTLPNGATRSPDVAWVKLARWNALSKEQQASFAPICPDFIVELRSASDAVKTLQEKMEEYVDNGAELGLLIDRKNRNVHVYRPGQPPEILTNPDSVSCDPELSGFSLQMARVW</sequence>
<gene>
    <name evidence="2" type="ORF">IXB28_11525</name>
</gene>
<dbReference type="PANTHER" id="PTHR34107">
    <property type="entry name" value="SLL0198 PROTEIN-RELATED"/>
    <property type="match status" value="1"/>
</dbReference>
<feature type="domain" description="Putative restriction endonuclease" evidence="1">
    <location>
        <begin position="29"/>
        <end position="200"/>
    </location>
</feature>
<accession>A0ABS5Y661</accession>
<keyword evidence="2" id="KW-0540">Nuclease</keyword>
<dbReference type="Proteomes" id="UP001196661">
    <property type="component" value="Unassembled WGS sequence"/>
</dbReference>
<evidence type="ECO:0000259" key="1">
    <source>
        <dbReference type="Pfam" id="PF05685"/>
    </source>
</evidence>
<organism evidence="2 3">
    <name type="scientific">Leptothoe kymatousa TAU-MAC 1615</name>
    <dbReference type="NCBI Taxonomy" id="2364775"/>
    <lineage>
        <taxon>Bacteria</taxon>
        <taxon>Bacillati</taxon>
        <taxon>Cyanobacteriota</taxon>
        <taxon>Cyanophyceae</taxon>
        <taxon>Nodosilineales</taxon>
        <taxon>Cymatolegaceae</taxon>
        <taxon>Leptothoe</taxon>
        <taxon>Leptothoe kymatousa</taxon>
    </lineage>
</organism>
<proteinExistence type="predicted"/>
<keyword evidence="2" id="KW-0378">Hydrolase</keyword>
<dbReference type="EMBL" id="JADOER010000010">
    <property type="protein sequence ID" value="MBT9312839.1"/>
    <property type="molecule type" value="Genomic_DNA"/>
</dbReference>
<dbReference type="InterPro" id="IPR008538">
    <property type="entry name" value="Uma2"/>
</dbReference>
<comment type="caution">
    <text evidence="2">The sequence shown here is derived from an EMBL/GenBank/DDBJ whole genome shotgun (WGS) entry which is preliminary data.</text>
</comment>
<dbReference type="Pfam" id="PF05685">
    <property type="entry name" value="Uma2"/>
    <property type="match status" value="1"/>
</dbReference>
<dbReference type="InterPro" id="IPR011335">
    <property type="entry name" value="Restrct_endonuc-II-like"/>
</dbReference>
<reference evidence="2 3" key="1">
    <citation type="journal article" date="2021" name="Mar. Drugs">
        <title>Genome Reduction and Secondary Metabolism of the Marine Sponge-Associated Cyanobacterium Leptothoe.</title>
        <authorList>
            <person name="Konstantinou D."/>
            <person name="Popin R.V."/>
            <person name="Fewer D.P."/>
            <person name="Sivonen K."/>
            <person name="Gkelis S."/>
        </authorList>
    </citation>
    <scope>NUCLEOTIDE SEQUENCE [LARGE SCALE GENOMIC DNA]</scope>
    <source>
        <strain evidence="2 3">TAU-MAC 1615</strain>
    </source>
</reference>
<keyword evidence="3" id="KW-1185">Reference proteome</keyword>
<dbReference type="RefSeq" id="WP_215618743.1">
    <property type="nucleotide sequence ID" value="NZ_JADOER010000010.1"/>
</dbReference>
<name>A0ABS5Y661_9CYAN</name>
<evidence type="ECO:0000313" key="3">
    <source>
        <dbReference type="Proteomes" id="UP001196661"/>
    </source>
</evidence>
<keyword evidence="2" id="KW-0255">Endonuclease</keyword>
<dbReference type="SUPFAM" id="SSF52980">
    <property type="entry name" value="Restriction endonuclease-like"/>
    <property type="match status" value="1"/>
</dbReference>
<protein>
    <submittedName>
        <fullName evidence="2">Uma2 family endonuclease</fullName>
    </submittedName>
</protein>
<evidence type="ECO:0000313" key="2">
    <source>
        <dbReference type="EMBL" id="MBT9312839.1"/>
    </source>
</evidence>
<dbReference type="CDD" id="cd06260">
    <property type="entry name" value="DUF820-like"/>
    <property type="match status" value="1"/>
</dbReference>